<comment type="caution">
    <text evidence="1">The sequence shown here is derived from an EMBL/GenBank/DDBJ whole genome shotgun (WGS) entry which is preliminary data.</text>
</comment>
<evidence type="ECO:0000313" key="2">
    <source>
        <dbReference type="Proteomes" id="UP000054770"/>
    </source>
</evidence>
<sequence>MVTSSGLPVLVECKLWRNPQARREVVGQILDYAKELSRWSSSDLQRAVRQRLKCDGDPVLEKVRETTPETDETLFNDALTHNLRRGRFLLLIVGDGIREGVEAIGDYLQAHAGLHFSLGLVELPIFALPDGGRLVVPRVLARTSLITRTVVAVPGGFTLEPSDEEAADLAANVNSALGSEQQQFWQGLLERLKLDDPEQRVPGPARQGYLNFMMPAPGGTSWINAYRNRKLNEIGVELLSSANGAGAYARRVIADDWATVKSELGGTAELTERDGRPLIVDRRTVPGLDKPEIREQAYDWLAERVNTFVNVLRPRVRSAAADYEHHAE</sequence>
<gene>
    <name evidence="1" type="ORF">AWB68_06287</name>
</gene>
<name>A0A158KM69_9BURK</name>
<accession>A0A158KM69</accession>
<keyword evidence="2" id="KW-1185">Reference proteome</keyword>
<evidence type="ECO:0008006" key="3">
    <source>
        <dbReference type="Google" id="ProtNLM"/>
    </source>
</evidence>
<protein>
    <recommendedName>
        <fullName evidence="3">DUF4268 domain-containing protein</fullName>
    </recommendedName>
</protein>
<proteinExistence type="predicted"/>
<reference evidence="1" key="1">
    <citation type="submission" date="2016-01" db="EMBL/GenBank/DDBJ databases">
        <authorList>
            <person name="Peeters C."/>
        </authorList>
    </citation>
    <scope>NUCLEOTIDE SEQUENCE [LARGE SCALE GENOMIC DNA]</scope>
    <source>
        <strain evidence="1">LMG 22940</strain>
    </source>
</reference>
<dbReference type="AlphaFoldDB" id="A0A158KM69"/>
<dbReference type="Proteomes" id="UP000054770">
    <property type="component" value="Unassembled WGS sequence"/>
</dbReference>
<dbReference type="EMBL" id="FCON02000110">
    <property type="protein sequence ID" value="SAL81849.1"/>
    <property type="molecule type" value="Genomic_DNA"/>
</dbReference>
<evidence type="ECO:0000313" key="1">
    <source>
        <dbReference type="EMBL" id="SAL81849.1"/>
    </source>
</evidence>
<organism evidence="1 2">
    <name type="scientific">Caballeronia choica</name>
    <dbReference type="NCBI Taxonomy" id="326476"/>
    <lineage>
        <taxon>Bacteria</taxon>
        <taxon>Pseudomonadati</taxon>
        <taxon>Pseudomonadota</taxon>
        <taxon>Betaproteobacteria</taxon>
        <taxon>Burkholderiales</taxon>
        <taxon>Burkholderiaceae</taxon>
        <taxon>Caballeronia</taxon>
    </lineage>
</organism>